<dbReference type="Proteomes" id="UP000681722">
    <property type="component" value="Unassembled WGS sequence"/>
</dbReference>
<proteinExistence type="predicted"/>
<evidence type="ECO:0000313" key="5">
    <source>
        <dbReference type="EMBL" id="CAF3703043.1"/>
    </source>
</evidence>
<accession>A0A814BAS0</accession>
<reference evidence="3" key="1">
    <citation type="submission" date="2021-02" db="EMBL/GenBank/DDBJ databases">
        <authorList>
            <person name="Nowell W R."/>
        </authorList>
    </citation>
    <scope>NUCLEOTIDE SEQUENCE</scope>
</reference>
<keyword evidence="2" id="KW-0812">Transmembrane</keyword>
<comment type="caution">
    <text evidence="3">The sequence shown here is derived from an EMBL/GenBank/DDBJ whole genome shotgun (WGS) entry which is preliminary data.</text>
</comment>
<keyword evidence="7" id="KW-1185">Reference proteome</keyword>
<feature type="region of interest" description="Disordered" evidence="1">
    <location>
        <begin position="110"/>
        <end position="139"/>
    </location>
</feature>
<dbReference type="Proteomes" id="UP000663829">
    <property type="component" value="Unassembled WGS sequence"/>
</dbReference>
<evidence type="ECO:0000313" key="3">
    <source>
        <dbReference type="EMBL" id="CAF0924178.1"/>
    </source>
</evidence>
<dbReference type="Proteomes" id="UP000682733">
    <property type="component" value="Unassembled WGS sequence"/>
</dbReference>
<protein>
    <submittedName>
        <fullName evidence="3">Uncharacterized protein</fullName>
    </submittedName>
</protein>
<evidence type="ECO:0000313" key="4">
    <source>
        <dbReference type="EMBL" id="CAF1105803.1"/>
    </source>
</evidence>
<evidence type="ECO:0000256" key="2">
    <source>
        <dbReference type="SAM" id="Phobius"/>
    </source>
</evidence>
<dbReference type="EMBL" id="CAJOBC010001866">
    <property type="protein sequence ID" value="CAF3703043.1"/>
    <property type="molecule type" value="Genomic_DNA"/>
</dbReference>
<sequence length="281" mass="32205">MVVNLVKIRWSNNEQSAHKDAIIQIIQSEKMGPECFRVMEKKDDVLIQPLKDCFWLEDSSHDGVASIETPIGIVVIFYDPTKKAQPEFIRTIYDKLGTKSIVINASALDENNQSSRSTEPRRTASLTPRSQGSPTPHNFSNQIEVQEAIKKLSEAIEEKHMNQVEPLAKQLAFNKVTVNFNIAPHVTQIEQQNDVPNYLKLKLVIESSSSRPIDHEIVIPYKTTLQQLIQTIILKMIWIILKLDKMIIFYSLNVLIIATIVYFYYVRSSDAWKKLTDIPKL</sequence>
<dbReference type="AlphaFoldDB" id="A0A814BAS0"/>
<dbReference type="EMBL" id="CAJNOQ010001867">
    <property type="protein sequence ID" value="CAF0924178.1"/>
    <property type="molecule type" value="Genomic_DNA"/>
</dbReference>
<evidence type="ECO:0000256" key="1">
    <source>
        <dbReference type="SAM" id="MobiDB-lite"/>
    </source>
</evidence>
<evidence type="ECO:0000313" key="6">
    <source>
        <dbReference type="EMBL" id="CAF3869085.1"/>
    </source>
</evidence>
<name>A0A814BAS0_9BILA</name>
<dbReference type="EMBL" id="CAJNOK010010078">
    <property type="protein sequence ID" value="CAF1105803.1"/>
    <property type="molecule type" value="Genomic_DNA"/>
</dbReference>
<dbReference type="EMBL" id="CAJOBA010011078">
    <property type="protein sequence ID" value="CAF3869085.1"/>
    <property type="molecule type" value="Genomic_DNA"/>
</dbReference>
<feature type="transmembrane region" description="Helical" evidence="2">
    <location>
        <begin position="247"/>
        <end position="265"/>
    </location>
</feature>
<organism evidence="3 7">
    <name type="scientific">Didymodactylos carnosus</name>
    <dbReference type="NCBI Taxonomy" id="1234261"/>
    <lineage>
        <taxon>Eukaryota</taxon>
        <taxon>Metazoa</taxon>
        <taxon>Spiralia</taxon>
        <taxon>Gnathifera</taxon>
        <taxon>Rotifera</taxon>
        <taxon>Eurotatoria</taxon>
        <taxon>Bdelloidea</taxon>
        <taxon>Philodinida</taxon>
        <taxon>Philodinidae</taxon>
        <taxon>Didymodactylos</taxon>
    </lineage>
</organism>
<keyword evidence="2" id="KW-1133">Transmembrane helix</keyword>
<dbReference type="Proteomes" id="UP000677228">
    <property type="component" value="Unassembled WGS sequence"/>
</dbReference>
<gene>
    <name evidence="3" type="ORF">GPM918_LOCUS9824</name>
    <name evidence="4" type="ORF">OVA965_LOCUS19518</name>
    <name evidence="5" type="ORF">SRO942_LOCUS9820</name>
    <name evidence="6" type="ORF">TMI583_LOCUS19575</name>
</gene>
<feature type="compositionally biased region" description="Polar residues" evidence="1">
    <location>
        <begin position="124"/>
        <end position="139"/>
    </location>
</feature>
<evidence type="ECO:0000313" key="7">
    <source>
        <dbReference type="Proteomes" id="UP000663829"/>
    </source>
</evidence>
<keyword evidence="2" id="KW-0472">Membrane</keyword>